<dbReference type="Gene3D" id="2.20.130.20">
    <property type="match status" value="1"/>
</dbReference>
<dbReference type="SUPFAM" id="SSF48239">
    <property type="entry name" value="Terpenoid cyclases/Protein prenyltransferases"/>
    <property type="match status" value="1"/>
</dbReference>
<dbReference type="InterPro" id="IPR011626">
    <property type="entry name" value="Alpha-macroglobulin_TED"/>
</dbReference>
<evidence type="ECO:0000256" key="3">
    <source>
        <dbReference type="ARBA" id="ARBA00023157"/>
    </source>
</evidence>
<dbReference type="Gene3D" id="6.20.50.160">
    <property type="match status" value="1"/>
</dbReference>
<dbReference type="InterPro" id="IPR019742">
    <property type="entry name" value="MacrogloblnA2_CS"/>
</dbReference>
<dbReference type="PANTHER" id="PTHR11412:SF136">
    <property type="entry name" value="CD109 ANTIGEN"/>
    <property type="match status" value="1"/>
</dbReference>
<dbReference type="AlphaFoldDB" id="A0AAV4XVB1"/>
<dbReference type="InterPro" id="IPR013783">
    <property type="entry name" value="Ig-like_fold"/>
</dbReference>
<protein>
    <submittedName>
        <fullName evidence="6">CD109 antigen</fullName>
    </submittedName>
</protein>
<keyword evidence="1" id="KW-0732">Signal</keyword>
<comment type="caution">
    <text evidence="6">The sequence shown here is derived from an EMBL/GenBank/DDBJ whole genome shotgun (WGS) entry which is preliminary data.</text>
</comment>
<dbReference type="Gene3D" id="2.60.40.10">
    <property type="entry name" value="Immunoglobulins"/>
    <property type="match status" value="1"/>
</dbReference>
<dbReference type="GO" id="GO:0004866">
    <property type="term" value="F:endopeptidase inhibitor activity"/>
    <property type="evidence" value="ECO:0007669"/>
    <property type="project" value="InterPro"/>
</dbReference>
<keyword evidence="2" id="KW-0882">Thioester bond</keyword>
<dbReference type="PROSITE" id="PS00477">
    <property type="entry name" value="ALPHA_2_MACROGLOBULIN"/>
    <property type="match status" value="1"/>
</dbReference>
<dbReference type="GO" id="GO:0005615">
    <property type="term" value="C:extracellular space"/>
    <property type="evidence" value="ECO:0007669"/>
    <property type="project" value="InterPro"/>
</dbReference>
<dbReference type="Pfam" id="PF07703">
    <property type="entry name" value="A2M_BRD"/>
    <property type="match status" value="1"/>
</dbReference>
<feature type="domain" description="Alpha-2-macroglobulin bait region" evidence="4">
    <location>
        <begin position="26"/>
        <end position="162"/>
    </location>
</feature>
<keyword evidence="3" id="KW-1015">Disulfide bond</keyword>
<dbReference type="EMBL" id="BPLR01018325">
    <property type="protein sequence ID" value="GIY98687.1"/>
    <property type="molecule type" value="Genomic_DNA"/>
</dbReference>
<accession>A0AAV4XVB1</accession>
<dbReference type="Proteomes" id="UP001054945">
    <property type="component" value="Unassembled WGS sequence"/>
</dbReference>
<gene>
    <name evidence="6" type="primary">CD109</name>
    <name evidence="6" type="ORF">CEXT_100951</name>
</gene>
<dbReference type="Pfam" id="PF07678">
    <property type="entry name" value="TED_complement"/>
    <property type="match status" value="1"/>
</dbReference>
<dbReference type="SMART" id="SM01359">
    <property type="entry name" value="A2M_N_2"/>
    <property type="match status" value="1"/>
</dbReference>
<keyword evidence="7" id="KW-1185">Reference proteome</keyword>
<feature type="domain" description="Alpha-2-macroglobulin" evidence="5">
    <location>
        <begin position="266"/>
        <end position="356"/>
    </location>
</feature>
<organism evidence="6 7">
    <name type="scientific">Caerostris extrusa</name>
    <name type="common">Bark spider</name>
    <name type="synonym">Caerostris bankana</name>
    <dbReference type="NCBI Taxonomy" id="172846"/>
    <lineage>
        <taxon>Eukaryota</taxon>
        <taxon>Metazoa</taxon>
        <taxon>Ecdysozoa</taxon>
        <taxon>Arthropoda</taxon>
        <taxon>Chelicerata</taxon>
        <taxon>Arachnida</taxon>
        <taxon>Araneae</taxon>
        <taxon>Araneomorphae</taxon>
        <taxon>Entelegynae</taxon>
        <taxon>Araneoidea</taxon>
        <taxon>Araneidae</taxon>
        <taxon>Caerostris</taxon>
    </lineage>
</organism>
<evidence type="ECO:0000259" key="4">
    <source>
        <dbReference type="SMART" id="SM01359"/>
    </source>
</evidence>
<reference evidence="6 7" key="1">
    <citation type="submission" date="2021-06" db="EMBL/GenBank/DDBJ databases">
        <title>Caerostris extrusa draft genome.</title>
        <authorList>
            <person name="Kono N."/>
            <person name="Arakawa K."/>
        </authorList>
    </citation>
    <scope>NUCLEOTIDE SEQUENCE [LARGE SCALE GENOMIC DNA]</scope>
</reference>
<dbReference type="SMART" id="SM01360">
    <property type="entry name" value="A2M"/>
    <property type="match status" value="1"/>
</dbReference>
<evidence type="ECO:0000256" key="1">
    <source>
        <dbReference type="ARBA" id="ARBA00022729"/>
    </source>
</evidence>
<dbReference type="InterPro" id="IPR011625">
    <property type="entry name" value="A2M_N_BRD"/>
</dbReference>
<dbReference type="Pfam" id="PF00207">
    <property type="entry name" value="A2M"/>
    <property type="match status" value="1"/>
</dbReference>
<dbReference type="Gene3D" id="2.60.40.1930">
    <property type="match status" value="1"/>
</dbReference>
<evidence type="ECO:0000256" key="2">
    <source>
        <dbReference type="ARBA" id="ARBA00022966"/>
    </source>
</evidence>
<evidence type="ECO:0000313" key="6">
    <source>
        <dbReference type="EMBL" id="GIY98687.1"/>
    </source>
</evidence>
<dbReference type="Gene3D" id="1.50.10.20">
    <property type="match status" value="1"/>
</dbReference>
<dbReference type="InterPro" id="IPR008930">
    <property type="entry name" value="Terpenoid_cyclase/PrenylTrfase"/>
</dbReference>
<evidence type="ECO:0000313" key="7">
    <source>
        <dbReference type="Proteomes" id="UP001054945"/>
    </source>
</evidence>
<dbReference type="InterPro" id="IPR047565">
    <property type="entry name" value="Alpha-macroglob_thiol-ester_cl"/>
</dbReference>
<sequence length="552" mass="61231">MRAIYSGLTYYLDRIDAAVSPSNNFMQAVLITPNPKAQETVEMEVNATEPINHLVYQVIGRGNILLAKTIPVPNQKVYRFNFRAPNAMAPKGRVLVYYVRSTNNEIVADSVTFDVEGLFKTSITVSTNVKETQPGRQVDINLRTTPNALVGVLGIDLGILKLKSGNDITLEEVIEDLETYDGGQMTKYNPPWYRRRKRSLSWPGSKSAGLIFCCSVIMTNALLLNTGNEDNTVVHTPVPAHNLKLGLLEAIVPESRLVIRKKYPETWLWINTTAGNDGLAFISHAVPDSLASYKITAFSVHPTDGLGIATSHLILLSLGHFYYNDSTYTVLMGEDLAIQVVVFNYDTKAITAEVSMENRKGEFDFTVAGKDSGNLEYQNRRTKIVRIPPSEGIPVSFLIVPKKVGFIEIKVSAATSLLGDSLTKRLHVQPEGSTQHYNKALFIDLRTSSDIIKHNISTIIPRNAIRDSGENLAFSYCSLVFIDSSMCLVDLMGPSIKAIDKLLYMPTGCGEQNLITIVPRVIIMEYLSKTNRLTTAIRNQHIGGLRNGYQRQ</sequence>
<name>A0AAV4XVB1_CAEEX</name>
<proteinExistence type="predicted"/>
<dbReference type="InterPro" id="IPR001599">
    <property type="entry name" value="Macroglobln_a2"/>
</dbReference>
<dbReference type="InterPro" id="IPR050473">
    <property type="entry name" value="A2M/Complement_sys"/>
</dbReference>
<dbReference type="SMART" id="SM01419">
    <property type="entry name" value="Thiol-ester_cl"/>
    <property type="match status" value="1"/>
</dbReference>
<evidence type="ECO:0000259" key="5">
    <source>
        <dbReference type="SMART" id="SM01360"/>
    </source>
</evidence>
<dbReference type="PANTHER" id="PTHR11412">
    <property type="entry name" value="MACROGLOBULIN / COMPLEMENT"/>
    <property type="match status" value="1"/>
</dbReference>